<dbReference type="PANTHER" id="PTHR21237">
    <property type="entry name" value="GRPE PROTEIN"/>
    <property type="match status" value="1"/>
</dbReference>
<evidence type="ECO:0000256" key="2">
    <source>
        <dbReference type="ARBA" id="ARBA00023186"/>
    </source>
</evidence>
<organism evidence="6 7">
    <name type="scientific">Xylanibacter muris</name>
    <dbReference type="NCBI Taxonomy" id="2736290"/>
    <lineage>
        <taxon>Bacteria</taxon>
        <taxon>Pseudomonadati</taxon>
        <taxon>Bacteroidota</taxon>
        <taxon>Bacteroidia</taxon>
        <taxon>Bacteroidales</taxon>
        <taxon>Prevotellaceae</taxon>
        <taxon>Xylanibacter</taxon>
    </lineage>
</organism>
<dbReference type="SUPFAM" id="SSF58014">
    <property type="entry name" value="Coiled-coil domain of nucleotide exchange factor GrpE"/>
    <property type="match status" value="1"/>
</dbReference>
<dbReference type="SUPFAM" id="SSF51064">
    <property type="entry name" value="Head domain of nucleotide exchange factor GrpE"/>
    <property type="match status" value="1"/>
</dbReference>
<dbReference type="HAMAP" id="MF_01151">
    <property type="entry name" value="GrpE"/>
    <property type="match status" value="1"/>
</dbReference>
<dbReference type="CDD" id="cd00446">
    <property type="entry name" value="GrpE"/>
    <property type="match status" value="1"/>
</dbReference>
<dbReference type="PANTHER" id="PTHR21237:SF23">
    <property type="entry name" value="GRPE PROTEIN HOMOLOG, MITOCHONDRIAL"/>
    <property type="match status" value="1"/>
</dbReference>
<evidence type="ECO:0000313" key="7">
    <source>
        <dbReference type="Proteomes" id="UP000714420"/>
    </source>
</evidence>
<keyword evidence="3" id="KW-0346">Stress response</keyword>
<evidence type="ECO:0000256" key="4">
    <source>
        <dbReference type="RuleBase" id="RU004478"/>
    </source>
</evidence>
<feature type="region of interest" description="Disordered" evidence="5">
    <location>
        <begin position="17"/>
        <end position="73"/>
    </location>
</feature>
<accession>A0ABX2AS29</accession>
<keyword evidence="7" id="KW-1185">Reference proteome</keyword>
<dbReference type="InterPro" id="IPR000740">
    <property type="entry name" value="GrpE"/>
</dbReference>
<keyword evidence="2 3" id="KW-0143">Chaperone</keyword>
<proteinExistence type="inferred from homology"/>
<evidence type="ECO:0000256" key="1">
    <source>
        <dbReference type="ARBA" id="ARBA00009054"/>
    </source>
</evidence>
<dbReference type="Gene3D" id="3.90.20.20">
    <property type="match status" value="1"/>
</dbReference>
<gene>
    <name evidence="3" type="primary">grpE</name>
    <name evidence="6" type="ORF">HPS56_11895</name>
</gene>
<reference evidence="6 7" key="1">
    <citation type="submission" date="2020-05" db="EMBL/GenBank/DDBJ databases">
        <title>Distinct polysaccharide utilization as determinants for interspecies competition between intestinal Prevotella spp.</title>
        <authorList>
            <person name="Galvez E.J.C."/>
            <person name="Iljazovic A."/>
            <person name="Strowig T."/>
        </authorList>
    </citation>
    <scope>NUCLEOTIDE SEQUENCE [LARGE SCALE GENOMIC DNA]</scope>
    <source>
        <strain evidence="6 7">PMUR</strain>
    </source>
</reference>
<keyword evidence="3" id="KW-0963">Cytoplasm</keyword>
<dbReference type="Proteomes" id="UP000714420">
    <property type="component" value="Unassembled WGS sequence"/>
</dbReference>
<dbReference type="Gene3D" id="2.30.22.10">
    <property type="entry name" value="Head domain of nucleotide exchange factor GrpE"/>
    <property type="match status" value="1"/>
</dbReference>
<comment type="subcellular location">
    <subcellularLocation>
        <location evidence="3">Cytoplasm</location>
    </subcellularLocation>
</comment>
<comment type="similarity">
    <text evidence="1 3 4">Belongs to the GrpE family.</text>
</comment>
<evidence type="ECO:0000256" key="5">
    <source>
        <dbReference type="SAM" id="MobiDB-lite"/>
    </source>
</evidence>
<comment type="function">
    <text evidence="3">Participates actively in the response to hyperosmotic and heat shock by preventing the aggregation of stress-denatured proteins, in association with DnaK and GrpE. It is the nucleotide exchange factor for DnaK and may function as a thermosensor. Unfolded proteins bind initially to DnaJ; upon interaction with the DnaJ-bound protein, DnaK hydrolyzes its bound ATP, resulting in the formation of a stable complex. GrpE releases ADP from DnaK; ATP binding to DnaK triggers the release of the substrate protein, thus completing the reaction cycle. Several rounds of ATP-dependent interactions between DnaJ, DnaK and GrpE are required for fully efficient folding.</text>
</comment>
<protein>
    <recommendedName>
        <fullName evidence="3">Protein GrpE</fullName>
    </recommendedName>
    <alternativeName>
        <fullName evidence="3">HSP-70 cofactor</fullName>
    </alternativeName>
</protein>
<dbReference type="Pfam" id="PF01025">
    <property type="entry name" value="GrpE"/>
    <property type="match status" value="1"/>
</dbReference>
<sequence>MPIKYFIDMEKDINITKGDTIDGDELKSENTKEATGNVSDDTENNLENGNTGESDKTEDGNCETEEPAVEKDPIDAANEEIAALKDKYLRSVAEFENYRKRTLKEKTELILNGGEKVISALLPVVDDMERAIANGDKTEDPKVLREGMELIYAKCIKILESQGVKKIDTDNADFDTDMHEAIAMVPGMGDDKKGKVIDCVQTGYKLNDKVIRHAKVAVGQ</sequence>
<dbReference type="InterPro" id="IPR009012">
    <property type="entry name" value="GrpE_head"/>
</dbReference>
<evidence type="ECO:0000313" key="6">
    <source>
        <dbReference type="EMBL" id="NPD93025.1"/>
    </source>
</evidence>
<dbReference type="InterPro" id="IPR013805">
    <property type="entry name" value="GrpE_CC"/>
</dbReference>
<name>A0ABX2AS29_9BACT</name>
<dbReference type="EMBL" id="JABKKF010000014">
    <property type="protein sequence ID" value="NPD93025.1"/>
    <property type="molecule type" value="Genomic_DNA"/>
</dbReference>
<comment type="caution">
    <text evidence="6">The sequence shown here is derived from an EMBL/GenBank/DDBJ whole genome shotgun (WGS) entry which is preliminary data.</text>
</comment>
<evidence type="ECO:0000256" key="3">
    <source>
        <dbReference type="HAMAP-Rule" id="MF_01151"/>
    </source>
</evidence>
<dbReference type="PRINTS" id="PR00773">
    <property type="entry name" value="GRPEPROTEIN"/>
</dbReference>
<comment type="subunit">
    <text evidence="3">Homodimer.</text>
</comment>